<dbReference type="PANTHER" id="PTHR43701">
    <property type="entry name" value="MEMBRANE TRANSPORTER PROTEIN MJ0441-RELATED"/>
    <property type="match status" value="1"/>
</dbReference>
<feature type="transmembrane region" description="Helical" evidence="5">
    <location>
        <begin position="112"/>
        <end position="138"/>
    </location>
</feature>
<organism evidence="6">
    <name type="scientific">mine drainage metagenome</name>
    <dbReference type="NCBI Taxonomy" id="410659"/>
    <lineage>
        <taxon>unclassified sequences</taxon>
        <taxon>metagenomes</taxon>
        <taxon>ecological metagenomes</taxon>
    </lineage>
</organism>
<evidence type="ECO:0000256" key="3">
    <source>
        <dbReference type="ARBA" id="ARBA00022989"/>
    </source>
</evidence>
<proteinExistence type="predicted"/>
<keyword evidence="4 5" id="KW-0472">Membrane</keyword>
<reference evidence="6" key="1">
    <citation type="submission" date="2016-10" db="EMBL/GenBank/DDBJ databases">
        <title>Sequence of Gallionella enrichment culture.</title>
        <authorList>
            <person name="Poehlein A."/>
            <person name="Muehling M."/>
            <person name="Daniel R."/>
        </authorList>
    </citation>
    <scope>NUCLEOTIDE SEQUENCE</scope>
</reference>
<feature type="transmembrane region" description="Helical" evidence="5">
    <location>
        <begin position="268"/>
        <end position="286"/>
    </location>
</feature>
<evidence type="ECO:0000256" key="2">
    <source>
        <dbReference type="ARBA" id="ARBA00022692"/>
    </source>
</evidence>
<dbReference type="InterPro" id="IPR051598">
    <property type="entry name" value="TSUP/Inactive_protease-like"/>
</dbReference>
<dbReference type="InterPro" id="IPR002781">
    <property type="entry name" value="TM_pro_TauE-like"/>
</dbReference>
<evidence type="ECO:0000256" key="5">
    <source>
        <dbReference type="SAM" id="Phobius"/>
    </source>
</evidence>
<accession>A0A1J5SPL6</accession>
<evidence type="ECO:0000313" key="6">
    <source>
        <dbReference type="EMBL" id="OIR09915.1"/>
    </source>
</evidence>
<sequence length="304" mass="31979">MHIYLPIAGLSVNILSLLALGGGVGFISGLFGVGGGFLLMPLLIFMGIPSPVAVASGANQVVGASFSGALVHWRRGNVDLKMGLMLVAGGLLGSLLGVALFTWLHALGQIDLAITLCYVVFLGFVGITMLIESGRALVLSRRPRPRHKRHRHMGANLPFRMRFPRSGLYIPLPMVLGVGALGGMLSAVMGVGGGFIMVPLMIYILEMPTAVVIGTSLFQVVFVTAVVTVMQSVQTQTVDVVLMLTLLAGGAVGAQFGARFGHRLRAEHMRIMLALIVLALCGRLLLDLARTPAEAYSLAGKLAG</sequence>
<evidence type="ECO:0000256" key="1">
    <source>
        <dbReference type="ARBA" id="ARBA00004141"/>
    </source>
</evidence>
<feature type="transmembrane region" description="Helical" evidence="5">
    <location>
        <begin position="12"/>
        <end position="40"/>
    </location>
</feature>
<feature type="transmembrane region" description="Helical" evidence="5">
    <location>
        <begin position="210"/>
        <end position="230"/>
    </location>
</feature>
<comment type="caution">
    <text evidence="6">The sequence shown here is derived from an EMBL/GenBank/DDBJ whole genome shotgun (WGS) entry which is preliminary data.</text>
</comment>
<feature type="transmembrane region" description="Helical" evidence="5">
    <location>
        <begin position="83"/>
        <end position="106"/>
    </location>
</feature>
<evidence type="ECO:0008006" key="7">
    <source>
        <dbReference type="Google" id="ProtNLM"/>
    </source>
</evidence>
<gene>
    <name evidence="6" type="ORF">GALL_78360</name>
</gene>
<dbReference type="Pfam" id="PF01925">
    <property type="entry name" value="TauE"/>
    <property type="match status" value="1"/>
</dbReference>
<keyword evidence="2 5" id="KW-0812">Transmembrane</keyword>
<dbReference type="EMBL" id="MLJW01000024">
    <property type="protein sequence ID" value="OIR09915.1"/>
    <property type="molecule type" value="Genomic_DNA"/>
</dbReference>
<protein>
    <recommendedName>
        <fullName evidence="7">Membrane transporter protein</fullName>
    </recommendedName>
</protein>
<dbReference type="GO" id="GO:0016020">
    <property type="term" value="C:membrane"/>
    <property type="evidence" value="ECO:0007669"/>
    <property type="project" value="UniProtKB-SubCell"/>
</dbReference>
<feature type="transmembrane region" description="Helical" evidence="5">
    <location>
        <begin position="168"/>
        <end position="198"/>
    </location>
</feature>
<dbReference type="PANTHER" id="PTHR43701:SF12">
    <property type="entry name" value="MEMBRANE TRANSPORTER PROTEIN YTNM-RELATED"/>
    <property type="match status" value="1"/>
</dbReference>
<keyword evidence="3 5" id="KW-1133">Transmembrane helix</keyword>
<evidence type="ECO:0000256" key="4">
    <source>
        <dbReference type="ARBA" id="ARBA00023136"/>
    </source>
</evidence>
<feature type="transmembrane region" description="Helical" evidence="5">
    <location>
        <begin position="237"/>
        <end position="256"/>
    </location>
</feature>
<name>A0A1J5SPL6_9ZZZZ</name>
<dbReference type="AlphaFoldDB" id="A0A1J5SPL6"/>
<comment type="subcellular location">
    <subcellularLocation>
        <location evidence="1">Membrane</location>
        <topology evidence="1">Multi-pass membrane protein</topology>
    </subcellularLocation>
</comment>